<dbReference type="Proteomes" id="UP000478417">
    <property type="component" value="Unassembled WGS sequence"/>
</dbReference>
<gene>
    <name evidence="1" type="ORF">G0Q06_08955</name>
</gene>
<accession>A0A6B2M0Z0</accession>
<evidence type="ECO:0000313" key="2">
    <source>
        <dbReference type="Proteomes" id="UP000478417"/>
    </source>
</evidence>
<reference evidence="1 2" key="1">
    <citation type="submission" date="2020-02" db="EMBL/GenBank/DDBJ databases">
        <title>Albibacoteraceae fam. nov., the first described family within the subdivision 4 Verrucomicrobia.</title>
        <authorList>
            <person name="Xi F."/>
        </authorList>
    </citation>
    <scope>NUCLEOTIDE SEQUENCE [LARGE SCALE GENOMIC DNA]</scope>
    <source>
        <strain evidence="1 2">CK1056</strain>
    </source>
</reference>
<dbReference type="EMBL" id="JAAGNX010000002">
    <property type="protein sequence ID" value="NDV62578.1"/>
    <property type="molecule type" value="Genomic_DNA"/>
</dbReference>
<dbReference type="AlphaFoldDB" id="A0A6B2M0Z0"/>
<dbReference type="Gene3D" id="3.30.420.40">
    <property type="match status" value="2"/>
</dbReference>
<protein>
    <submittedName>
        <fullName evidence="1">Uncharacterized protein</fullName>
    </submittedName>
</protein>
<proteinExistence type="predicted"/>
<organism evidence="1 2">
    <name type="scientific">Oceanipulchritudo coccoides</name>
    <dbReference type="NCBI Taxonomy" id="2706888"/>
    <lineage>
        <taxon>Bacteria</taxon>
        <taxon>Pseudomonadati</taxon>
        <taxon>Verrucomicrobiota</taxon>
        <taxon>Opitutia</taxon>
        <taxon>Puniceicoccales</taxon>
        <taxon>Oceanipulchritudinaceae</taxon>
        <taxon>Oceanipulchritudo</taxon>
    </lineage>
</organism>
<sequence length="341" mass="38073">MLSKKAKGLFVEVNGFSYHVAAVSGLAPPFTVDSILEIPRHEPGKLKDLLEKASVGRRNRFFNSHCGIVPESRFFRLHTIESMTRAKEPGYFNQVLEQQFRINPNSSRMVALNAVNGAPFSPEKSLATQKELILCGADSREFSAFQENLVECGVYPQSLQISTLSSLAGLKNYLTVKEIEQPVLLVEMTQNSANLFILSKDKVDLCRPVNFGFNGVLPVIQKELGLKDEDSARDLFFSNTFDFREIGPKLLRRILKELNASTGFYEVQTGQTIPQIYMTSLPENLSWIPEVVAAEMDISLLEIDWEGWASSIGVSFGDDCAASSFDASKFGLFSLFVNFER</sequence>
<comment type="caution">
    <text evidence="1">The sequence shown here is derived from an EMBL/GenBank/DDBJ whole genome shotgun (WGS) entry which is preliminary data.</text>
</comment>
<dbReference type="Gene3D" id="3.30.1490.300">
    <property type="match status" value="1"/>
</dbReference>
<keyword evidence="2" id="KW-1185">Reference proteome</keyword>
<name>A0A6B2M0Z0_9BACT</name>
<evidence type="ECO:0000313" key="1">
    <source>
        <dbReference type="EMBL" id="NDV62578.1"/>
    </source>
</evidence>
<dbReference type="RefSeq" id="WP_163964690.1">
    <property type="nucleotide sequence ID" value="NZ_JAAGNX010000002.1"/>
</dbReference>